<name>A0A448WDB0_9PLAT</name>
<protein>
    <submittedName>
        <fullName evidence="2">Uncharacterized protein</fullName>
    </submittedName>
</protein>
<reference evidence="2" key="1">
    <citation type="submission" date="2018-11" db="EMBL/GenBank/DDBJ databases">
        <authorList>
            <consortium name="Pathogen Informatics"/>
        </authorList>
    </citation>
    <scope>NUCLEOTIDE SEQUENCE</scope>
</reference>
<evidence type="ECO:0000256" key="1">
    <source>
        <dbReference type="SAM" id="SignalP"/>
    </source>
</evidence>
<keyword evidence="1" id="KW-0732">Signal</keyword>
<dbReference type="Proteomes" id="UP000784294">
    <property type="component" value="Unassembled WGS sequence"/>
</dbReference>
<organism evidence="2 3">
    <name type="scientific">Protopolystoma xenopodis</name>
    <dbReference type="NCBI Taxonomy" id="117903"/>
    <lineage>
        <taxon>Eukaryota</taxon>
        <taxon>Metazoa</taxon>
        <taxon>Spiralia</taxon>
        <taxon>Lophotrochozoa</taxon>
        <taxon>Platyhelminthes</taxon>
        <taxon>Monogenea</taxon>
        <taxon>Polyopisthocotylea</taxon>
        <taxon>Polystomatidea</taxon>
        <taxon>Polystomatidae</taxon>
        <taxon>Protopolystoma</taxon>
    </lineage>
</organism>
<dbReference type="EMBL" id="CAAALY010005241">
    <property type="protein sequence ID" value="VEL09011.1"/>
    <property type="molecule type" value="Genomic_DNA"/>
</dbReference>
<sequence>MLQFGLVSNLFSIGQCSLFGLALGFSPARSDIHSLLGSERWLDDLVLCQALTGPVCALACPVTSPPCEKRQSFWKFRLHLP</sequence>
<accession>A0A448WDB0</accession>
<evidence type="ECO:0000313" key="2">
    <source>
        <dbReference type="EMBL" id="VEL09011.1"/>
    </source>
</evidence>
<proteinExistence type="predicted"/>
<feature type="signal peptide" evidence="1">
    <location>
        <begin position="1"/>
        <end position="24"/>
    </location>
</feature>
<keyword evidence="3" id="KW-1185">Reference proteome</keyword>
<comment type="caution">
    <text evidence="2">The sequence shown here is derived from an EMBL/GenBank/DDBJ whole genome shotgun (WGS) entry which is preliminary data.</text>
</comment>
<gene>
    <name evidence="2" type="ORF">PXEA_LOCUS2451</name>
</gene>
<dbReference type="AlphaFoldDB" id="A0A448WDB0"/>
<feature type="chain" id="PRO_5019480832" evidence="1">
    <location>
        <begin position="25"/>
        <end position="81"/>
    </location>
</feature>
<evidence type="ECO:0000313" key="3">
    <source>
        <dbReference type="Proteomes" id="UP000784294"/>
    </source>
</evidence>